<reference evidence="2" key="1">
    <citation type="submission" date="2021-02" db="EMBL/GenBank/DDBJ databases">
        <title>Metagenome analyses of Stigonema ocellatum DSM 106950, Chlorogloea purpurea SAG 13.99 and Gomphosphaeria aponina DSM 107014.</title>
        <authorList>
            <person name="Marter P."/>
            <person name="Huang S."/>
        </authorList>
    </citation>
    <scope>NUCLEOTIDE SEQUENCE</scope>
    <source>
        <strain evidence="2">JP213</strain>
    </source>
</reference>
<dbReference type="Pfam" id="PF18765">
    <property type="entry name" value="Polbeta"/>
    <property type="match status" value="1"/>
</dbReference>
<dbReference type="InterPro" id="IPR041633">
    <property type="entry name" value="Polbeta"/>
</dbReference>
<protein>
    <submittedName>
        <fullName evidence="2">Nucleotidyltransferase domain-containing protein</fullName>
    </submittedName>
</protein>
<dbReference type="AlphaFoldDB" id="A0A941GWK4"/>
<proteinExistence type="predicted"/>
<dbReference type="CDD" id="cd05403">
    <property type="entry name" value="NT_KNTase_like"/>
    <property type="match status" value="1"/>
</dbReference>
<gene>
    <name evidence="2" type="ORF">DSM107014_01305</name>
</gene>
<name>A0A941GWK4_9CHRO</name>
<dbReference type="PANTHER" id="PTHR43852">
    <property type="entry name" value="NUCLEOTIDYLTRANSFERASE"/>
    <property type="match status" value="1"/>
</dbReference>
<organism evidence="2 3">
    <name type="scientific">Gomphosphaeria aponina SAG 52.96 = DSM 107014</name>
    <dbReference type="NCBI Taxonomy" id="1521640"/>
    <lineage>
        <taxon>Bacteria</taxon>
        <taxon>Bacillati</taxon>
        <taxon>Cyanobacteriota</taxon>
        <taxon>Cyanophyceae</taxon>
        <taxon>Oscillatoriophycideae</taxon>
        <taxon>Chroococcales</taxon>
        <taxon>Gomphosphaeriaceae</taxon>
        <taxon>Gomphosphaeria</taxon>
    </lineage>
</organism>
<dbReference type="SUPFAM" id="SSF81301">
    <property type="entry name" value="Nucleotidyltransferase"/>
    <property type="match status" value="1"/>
</dbReference>
<comment type="caution">
    <text evidence="2">The sequence shown here is derived from an EMBL/GenBank/DDBJ whole genome shotgun (WGS) entry which is preliminary data.</text>
</comment>
<dbReference type="InterPro" id="IPR052930">
    <property type="entry name" value="TA_antitoxin_MntA"/>
</dbReference>
<sequence>MAGYFRTTKLDQAMSDRRLKLENERQMLLNKTIQWLDEYGEKYGINRAYIFGSVTRTGKFHEQSDIDVAVEQINSEDFFSVIGLVAEALGREVDIIMLDKCHFAERIRERGILWTKIHS</sequence>
<dbReference type="Proteomes" id="UP000767446">
    <property type="component" value="Unassembled WGS sequence"/>
</dbReference>
<feature type="domain" description="Polymerase beta nucleotidyltransferase" evidence="1">
    <location>
        <begin position="38"/>
        <end position="112"/>
    </location>
</feature>
<evidence type="ECO:0000259" key="1">
    <source>
        <dbReference type="Pfam" id="PF18765"/>
    </source>
</evidence>
<accession>A0A941GWK4</accession>
<dbReference type="EMBL" id="JADQBC010000005">
    <property type="protein sequence ID" value="MBR8826538.1"/>
    <property type="molecule type" value="Genomic_DNA"/>
</dbReference>
<dbReference type="PIRSF" id="PIRSF020217">
    <property type="entry name" value="UCP020217"/>
    <property type="match status" value="1"/>
</dbReference>
<dbReference type="InterPro" id="IPR024700">
    <property type="entry name" value="UCP020217"/>
</dbReference>
<dbReference type="Gene3D" id="3.30.460.10">
    <property type="entry name" value="Beta Polymerase, domain 2"/>
    <property type="match status" value="1"/>
</dbReference>
<evidence type="ECO:0000313" key="3">
    <source>
        <dbReference type="Proteomes" id="UP000767446"/>
    </source>
</evidence>
<dbReference type="InterPro" id="IPR043519">
    <property type="entry name" value="NT_sf"/>
</dbReference>
<evidence type="ECO:0000313" key="2">
    <source>
        <dbReference type="EMBL" id="MBR8826538.1"/>
    </source>
</evidence>
<dbReference type="PANTHER" id="PTHR43852:SF2">
    <property type="entry name" value="PROTEIN ADENYLYLTRANSFERASE MNTA"/>
    <property type="match status" value="1"/>
</dbReference>